<dbReference type="SUPFAM" id="SSF55120">
    <property type="entry name" value="Pseudouridine synthase"/>
    <property type="match status" value="1"/>
</dbReference>
<dbReference type="EC" id="5.4.99.25" evidence="5"/>
<dbReference type="InterPro" id="IPR014780">
    <property type="entry name" value="tRNA_psdUridine_synth_TruB"/>
</dbReference>
<dbReference type="CDD" id="cd02573">
    <property type="entry name" value="PseudoU_synth_EcTruB"/>
    <property type="match status" value="1"/>
</dbReference>
<evidence type="ECO:0000313" key="8">
    <source>
        <dbReference type="Proteomes" id="UP001501126"/>
    </source>
</evidence>
<evidence type="ECO:0000256" key="5">
    <source>
        <dbReference type="HAMAP-Rule" id="MF_01080"/>
    </source>
</evidence>
<comment type="function">
    <text evidence="5">Responsible for synthesis of pseudouridine from uracil-55 in the psi GC loop of transfer RNAs.</text>
</comment>
<reference evidence="8" key="1">
    <citation type="journal article" date="2019" name="Int. J. Syst. Evol. Microbiol.">
        <title>The Global Catalogue of Microorganisms (GCM) 10K type strain sequencing project: providing services to taxonomists for standard genome sequencing and annotation.</title>
        <authorList>
            <consortium name="The Broad Institute Genomics Platform"/>
            <consortium name="The Broad Institute Genome Sequencing Center for Infectious Disease"/>
            <person name="Wu L."/>
            <person name="Ma J."/>
        </authorList>
    </citation>
    <scope>NUCLEOTIDE SEQUENCE [LARGE SCALE GENOMIC DNA]</scope>
    <source>
        <strain evidence="8">JCM 16083</strain>
    </source>
</reference>
<dbReference type="EMBL" id="BAAAFH010000003">
    <property type="protein sequence ID" value="GAA0873977.1"/>
    <property type="molecule type" value="Genomic_DNA"/>
</dbReference>
<comment type="catalytic activity">
    <reaction evidence="1 5">
        <text>uridine(55) in tRNA = pseudouridine(55) in tRNA</text>
        <dbReference type="Rhea" id="RHEA:42532"/>
        <dbReference type="Rhea" id="RHEA-COMP:10101"/>
        <dbReference type="Rhea" id="RHEA-COMP:10102"/>
        <dbReference type="ChEBI" id="CHEBI:65314"/>
        <dbReference type="ChEBI" id="CHEBI:65315"/>
        <dbReference type="EC" id="5.4.99.25"/>
    </reaction>
</comment>
<evidence type="ECO:0000313" key="7">
    <source>
        <dbReference type="EMBL" id="GAA0873977.1"/>
    </source>
</evidence>
<dbReference type="Proteomes" id="UP001501126">
    <property type="component" value="Unassembled WGS sequence"/>
</dbReference>
<feature type="domain" description="Pseudouridine synthase II N-terminal" evidence="6">
    <location>
        <begin position="38"/>
        <end position="188"/>
    </location>
</feature>
<keyword evidence="3 5" id="KW-0819">tRNA processing</keyword>
<sequence>MNSLERTFDFQTGEFLLVDKELHWTSFDVVNKLRWHIRKKLGIKKIKVGHAGTLDPLASGLLLICTGKNTKRIEELMADKKEYTGTILLGKSTPSFDLETQYDNEAPVAHITKELLEEARKSFLGEQLQTPPIFSAKKIDGKRAYDLARAGKEVEVKKSRVEITDFEIDSTRFPEIDFRVVCSKGTYIRSLASDFGKAVDSLGTLVALRRTKSGNFDVEQAKTVEEWIALIDSAPNT</sequence>
<comment type="caution">
    <text evidence="7">The sequence shown here is derived from an EMBL/GenBank/DDBJ whole genome shotgun (WGS) entry which is preliminary data.</text>
</comment>
<dbReference type="Gene3D" id="3.30.2350.10">
    <property type="entry name" value="Pseudouridine synthase"/>
    <property type="match status" value="1"/>
</dbReference>
<organism evidence="7 8">
    <name type="scientific">Wandonia haliotis</name>
    <dbReference type="NCBI Taxonomy" id="574963"/>
    <lineage>
        <taxon>Bacteria</taxon>
        <taxon>Pseudomonadati</taxon>
        <taxon>Bacteroidota</taxon>
        <taxon>Flavobacteriia</taxon>
        <taxon>Flavobacteriales</taxon>
        <taxon>Crocinitomicaceae</taxon>
        <taxon>Wandonia</taxon>
    </lineage>
</organism>
<accession>A0ABP3Y2L0</accession>
<evidence type="ECO:0000259" key="6">
    <source>
        <dbReference type="Pfam" id="PF01509"/>
    </source>
</evidence>
<dbReference type="PANTHER" id="PTHR13767">
    <property type="entry name" value="TRNA-PSEUDOURIDINE SYNTHASE"/>
    <property type="match status" value="1"/>
</dbReference>
<keyword evidence="4 5" id="KW-0413">Isomerase</keyword>
<gene>
    <name evidence="5 7" type="primary">truB</name>
    <name evidence="7" type="ORF">GCM10009118_03850</name>
</gene>
<dbReference type="InterPro" id="IPR002501">
    <property type="entry name" value="PsdUridine_synth_N"/>
</dbReference>
<comment type="similarity">
    <text evidence="2 5">Belongs to the pseudouridine synthase TruB family. Type 1 subfamily.</text>
</comment>
<dbReference type="RefSeq" id="WP_343784554.1">
    <property type="nucleotide sequence ID" value="NZ_BAAAFH010000003.1"/>
</dbReference>
<dbReference type="NCBIfam" id="TIGR00431">
    <property type="entry name" value="TruB"/>
    <property type="match status" value="1"/>
</dbReference>
<name>A0ABP3Y2L0_9FLAO</name>
<proteinExistence type="inferred from homology"/>
<keyword evidence="8" id="KW-1185">Reference proteome</keyword>
<dbReference type="Pfam" id="PF01509">
    <property type="entry name" value="TruB_N"/>
    <property type="match status" value="1"/>
</dbReference>
<dbReference type="HAMAP" id="MF_01080">
    <property type="entry name" value="TruB_bact"/>
    <property type="match status" value="1"/>
</dbReference>
<evidence type="ECO:0000256" key="4">
    <source>
        <dbReference type="ARBA" id="ARBA00023235"/>
    </source>
</evidence>
<evidence type="ECO:0000256" key="2">
    <source>
        <dbReference type="ARBA" id="ARBA00005642"/>
    </source>
</evidence>
<protein>
    <recommendedName>
        <fullName evidence="5">tRNA pseudouridine synthase B</fullName>
        <ecNumber evidence="5">5.4.99.25</ecNumber>
    </recommendedName>
    <alternativeName>
        <fullName evidence="5">tRNA pseudouridine(55) synthase</fullName>
        <shortName evidence="5">Psi55 synthase</shortName>
    </alternativeName>
    <alternativeName>
        <fullName evidence="5">tRNA pseudouridylate synthase</fullName>
    </alternativeName>
    <alternativeName>
        <fullName evidence="5">tRNA-uridine isomerase</fullName>
    </alternativeName>
</protein>
<evidence type="ECO:0000256" key="1">
    <source>
        <dbReference type="ARBA" id="ARBA00000385"/>
    </source>
</evidence>
<dbReference type="PANTHER" id="PTHR13767:SF2">
    <property type="entry name" value="PSEUDOURIDYLATE SYNTHASE TRUB1"/>
    <property type="match status" value="1"/>
</dbReference>
<feature type="active site" description="Nucleophile" evidence="5">
    <location>
        <position position="55"/>
    </location>
</feature>
<evidence type="ECO:0000256" key="3">
    <source>
        <dbReference type="ARBA" id="ARBA00022694"/>
    </source>
</evidence>
<dbReference type="InterPro" id="IPR020103">
    <property type="entry name" value="PsdUridine_synth_cat_dom_sf"/>
</dbReference>